<evidence type="ECO:0000313" key="2">
    <source>
        <dbReference type="EMBL" id="CAF4686336.1"/>
    </source>
</evidence>
<name>A0A8S3A9U6_9BILA</name>
<reference evidence="2" key="1">
    <citation type="submission" date="2021-02" db="EMBL/GenBank/DDBJ databases">
        <authorList>
            <person name="Nowell W R."/>
        </authorList>
    </citation>
    <scope>NUCLEOTIDE SEQUENCE</scope>
</reference>
<dbReference type="SUPFAM" id="SSF69318">
    <property type="entry name" value="Integrin alpha N-terminal domain"/>
    <property type="match status" value="1"/>
</dbReference>
<dbReference type="PANTHER" id="PTHR44103:SF1">
    <property type="entry name" value="PROPROTEIN CONVERTASE P"/>
    <property type="match status" value="1"/>
</dbReference>
<evidence type="ECO:0000256" key="1">
    <source>
        <dbReference type="ARBA" id="ARBA00022729"/>
    </source>
</evidence>
<comment type="caution">
    <text evidence="2">The sequence shown here is derived from an EMBL/GenBank/DDBJ whole genome shotgun (WGS) entry which is preliminary data.</text>
</comment>
<gene>
    <name evidence="2" type="ORF">SMN809_LOCUS42487</name>
</gene>
<sequence>FAAVGDFNNDNWTDLVVTNNSGGTLSIYFGFGDGAFTNQHIWTVGDSPVWIAVGDFNQDNRLNIVVSTYGCHCVEILLGLGNRNFQRQTTIFSGYIDYACSTIVTDFNNDNYLDVSIANFSLNQLGIFLISCL</sequence>
<organism evidence="2 3">
    <name type="scientific">Rotaria magnacalcarata</name>
    <dbReference type="NCBI Taxonomy" id="392030"/>
    <lineage>
        <taxon>Eukaryota</taxon>
        <taxon>Metazoa</taxon>
        <taxon>Spiralia</taxon>
        <taxon>Gnathifera</taxon>
        <taxon>Rotifera</taxon>
        <taxon>Eurotatoria</taxon>
        <taxon>Bdelloidea</taxon>
        <taxon>Philodinida</taxon>
        <taxon>Philodinidae</taxon>
        <taxon>Rotaria</taxon>
    </lineage>
</organism>
<dbReference type="AlphaFoldDB" id="A0A8S3A9U6"/>
<keyword evidence="1" id="KW-0732">Signal</keyword>
<protein>
    <recommendedName>
        <fullName evidence="4">VCBS repeat-containing protein</fullName>
    </recommendedName>
</protein>
<evidence type="ECO:0000313" key="3">
    <source>
        <dbReference type="Proteomes" id="UP000676336"/>
    </source>
</evidence>
<dbReference type="Gene3D" id="2.130.10.130">
    <property type="entry name" value="Integrin alpha, N-terminal"/>
    <property type="match status" value="1"/>
</dbReference>
<dbReference type="PANTHER" id="PTHR44103">
    <property type="entry name" value="PROPROTEIN CONVERTASE P"/>
    <property type="match status" value="1"/>
</dbReference>
<proteinExistence type="predicted"/>
<accession>A0A8S3A9U6</accession>
<dbReference type="EMBL" id="CAJOBI010122783">
    <property type="protein sequence ID" value="CAF4686336.1"/>
    <property type="molecule type" value="Genomic_DNA"/>
</dbReference>
<dbReference type="InterPro" id="IPR028994">
    <property type="entry name" value="Integrin_alpha_N"/>
</dbReference>
<evidence type="ECO:0008006" key="4">
    <source>
        <dbReference type="Google" id="ProtNLM"/>
    </source>
</evidence>
<dbReference type="Proteomes" id="UP000676336">
    <property type="component" value="Unassembled WGS sequence"/>
</dbReference>
<feature type="non-terminal residue" evidence="2">
    <location>
        <position position="1"/>
    </location>
</feature>
<dbReference type="Pfam" id="PF13517">
    <property type="entry name" value="FG-GAP_3"/>
    <property type="match status" value="1"/>
</dbReference>
<dbReference type="InterPro" id="IPR013517">
    <property type="entry name" value="FG-GAP"/>
</dbReference>